<evidence type="ECO:0000256" key="1">
    <source>
        <dbReference type="SAM" id="MobiDB-lite"/>
    </source>
</evidence>
<proteinExistence type="predicted"/>
<evidence type="ECO:0000259" key="3">
    <source>
        <dbReference type="Pfam" id="PF13828"/>
    </source>
</evidence>
<protein>
    <recommendedName>
        <fullName evidence="3">DUF4190 domain-containing protein</fullName>
    </recommendedName>
</protein>
<evidence type="ECO:0000256" key="2">
    <source>
        <dbReference type="SAM" id="Phobius"/>
    </source>
</evidence>
<organism evidence="4 5">
    <name type="scientific">Thalassiosira oceanica</name>
    <name type="common">Marine diatom</name>
    <dbReference type="NCBI Taxonomy" id="159749"/>
    <lineage>
        <taxon>Eukaryota</taxon>
        <taxon>Sar</taxon>
        <taxon>Stramenopiles</taxon>
        <taxon>Ochrophyta</taxon>
        <taxon>Bacillariophyta</taxon>
        <taxon>Coscinodiscophyceae</taxon>
        <taxon>Thalassiosirophycidae</taxon>
        <taxon>Thalassiosirales</taxon>
        <taxon>Thalassiosiraceae</taxon>
        <taxon>Thalassiosira</taxon>
    </lineage>
</organism>
<gene>
    <name evidence="4" type="ORF">THAOC_36246</name>
</gene>
<dbReference type="Proteomes" id="UP000266841">
    <property type="component" value="Unassembled WGS sequence"/>
</dbReference>
<dbReference type="InterPro" id="IPR025241">
    <property type="entry name" value="DUF4190"/>
</dbReference>
<feature type="compositionally biased region" description="Polar residues" evidence="1">
    <location>
        <begin position="18"/>
        <end position="31"/>
    </location>
</feature>
<reference evidence="4 5" key="1">
    <citation type="journal article" date="2012" name="Genome Biol.">
        <title>Genome and low-iron response of an oceanic diatom adapted to chronic iron limitation.</title>
        <authorList>
            <person name="Lommer M."/>
            <person name="Specht M."/>
            <person name="Roy A.S."/>
            <person name="Kraemer L."/>
            <person name="Andreson R."/>
            <person name="Gutowska M.A."/>
            <person name="Wolf J."/>
            <person name="Bergner S.V."/>
            <person name="Schilhabel M.B."/>
            <person name="Klostermeier U.C."/>
            <person name="Beiko R.G."/>
            <person name="Rosenstiel P."/>
            <person name="Hippler M."/>
            <person name="Laroche J."/>
        </authorList>
    </citation>
    <scope>NUCLEOTIDE SEQUENCE [LARGE SCALE GENOMIC DNA]</scope>
    <source>
        <strain evidence="4 5">CCMP1005</strain>
    </source>
</reference>
<sequence>MNLLLPFHHCPSQDHEQPQSQVVHSGRQNNKARSQRRAGGRRPRAGSSFVLRLHIHIIVEISVAVDSLLWAGECRVVLTVAIVQRINHVRIVVDPRGTRSSIWRRPYIYCTRLHYYCRSVNSDVAQLQQNQSPPRTDPEPSQALPQRQDGDCAVFLRGQRSYPFRRKSTAQTAQPSEGVLSSSDLRYLDESVFMGLFAGEKPIIQNKAKAAWKELVQPPVVVQASAVGQPFNFSAAPAASSIAPMDIESQGKPAAGGVTQTTTYSTVVPPGSVAPQTPAANSTVVHTVVQTRGRTNSNATISLIVGIVGLCCGLGLCTGPVAICLGYRARKEIAESERNGCREGGDCEATGGIVIGWISILVWLIVIILIVVAAVTSANAVFSASDWN</sequence>
<dbReference type="EMBL" id="AGNL01048729">
    <property type="protein sequence ID" value="EJK45153.1"/>
    <property type="molecule type" value="Genomic_DNA"/>
</dbReference>
<feature type="region of interest" description="Disordered" evidence="1">
    <location>
        <begin position="11"/>
        <end position="43"/>
    </location>
</feature>
<comment type="caution">
    <text evidence="4">The sequence shown here is derived from an EMBL/GenBank/DDBJ whole genome shotgun (WGS) entry which is preliminary data.</text>
</comment>
<feature type="region of interest" description="Disordered" evidence="1">
    <location>
        <begin position="126"/>
        <end position="147"/>
    </location>
</feature>
<dbReference type="Pfam" id="PF13828">
    <property type="entry name" value="DUF4190"/>
    <property type="match status" value="1"/>
</dbReference>
<evidence type="ECO:0000313" key="4">
    <source>
        <dbReference type="EMBL" id="EJK45153.1"/>
    </source>
</evidence>
<feature type="domain" description="DUF4190" evidence="3">
    <location>
        <begin position="299"/>
        <end position="365"/>
    </location>
</feature>
<feature type="compositionally biased region" description="Basic residues" evidence="1">
    <location>
        <begin position="33"/>
        <end position="43"/>
    </location>
</feature>
<feature type="transmembrane region" description="Helical" evidence="2">
    <location>
        <begin position="301"/>
        <end position="328"/>
    </location>
</feature>
<accession>K0QZP1</accession>
<feature type="transmembrane region" description="Helical" evidence="2">
    <location>
        <begin position="349"/>
        <end position="382"/>
    </location>
</feature>
<keyword evidence="5" id="KW-1185">Reference proteome</keyword>
<evidence type="ECO:0000313" key="5">
    <source>
        <dbReference type="Proteomes" id="UP000266841"/>
    </source>
</evidence>
<dbReference type="AlphaFoldDB" id="K0QZP1"/>
<keyword evidence="2" id="KW-0472">Membrane</keyword>
<name>K0QZP1_THAOC</name>
<keyword evidence="2" id="KW-1133">Transmembrane helix</keyword>
<keyword evidence="2" id="KW-0812">Transmembrane</keyword>